<dbReference type="PROSITE" id="PS01040">
    <property type="entry name" value="SBP_BACTERIAL_5"/>
    <property type="match status" value="1"/>
</dbReference>
<dbReference type="Gene3D" id="3.40.190.10">
    <property type="entry name" value="Periplasmic binding protein-like II"/>
    <property type="match status" value="1"/>
</dbReference>
<evidence type="ECO:0000256" key="1">
    <source>
        <dbReference type="ARBA" id="ARBA00004193"/>
    </source>
</evidence>
<evidence type="ECO:0000256" key="2">
    <source>
        <dbReference type="ARBA" id="ARBA00005695"/>
    </source>
</evidence>
<dbReference type="Gene3D" id="3.90.76.10">
    <property type="entry name" value="Dipeptide-binding Protein, Domain 1"/>
    <property type="match status" value="1"/>
</dbReference>
<sequence length="562" mass="62193">MRSKKWSVLLAAALLVSMILAACGGGKDENSSKDSTGGDAAKSAEQVLNFINGDYIPSMDPSKVTDEFGFQFVGATMEGLYRLGEDGEIKEGIAKGEPEVSEDGLTWTFKLREDAKWSNGDPVTAHDFVYSWQRAVNPETGSEYGPYMMAGVILNADKIAAGELSVDELGVKAVDDYTLEVQLANPTPYFESLTTFGTFMPLNQKFVEEHGENFATTEATLLFNGPFVLDVENDNQHITQANQWKLVKNENYWDADTVQLKEINFVVSKDPQTNVNLYNQGEVDRAGLSADLVDQYVSHDDFRIVPDTAVFYLKMNQVRKGKETPLANENIRKAINNAIDREALVNVLNNGSIAATGLIPKDFVHVPGGGDFREENGDLATYDVDAAVEAWNKGLEELGVDSIELELLTGDSEGAVQTFNENLAYQLEQNLPGLKINIKPVPFKQRLDLNTAQDYDLQVSGWGPDYLDPYTFLSLFVTDGGNNKMGYSNEQYDALIAETVETSDADVRYNNFLEAEKILIEEAGIAPLYQKGVTLLQSPKIQGEIVNKFGARYEWKWAYVAE</sequence>
<evidence type="ECO:0000256" key="5">
    <source>
        <dbReference type="SAM" id="SignalP"/>
    </source>
</evidence>
<evidence type="ECO:0000256" key="4">
    <source>
        <dbReference type="ARBA" id="ARBA00022729"/>
    </source>
</evidence>
<feature type="chain" id="PRO_5045735274" evidence="5">
    <location>
        <begin position="22"/>
        <end position="562"/>
    </location>
</feature>
<feature type="signal peptide" evidence="5">
    <location>
        <begin position="1"/>
        <end position="21"/>
    </location>
</feature>
<keyword evidence="4 5" id="KW-0732">Signal</keyword>
<accession>A0ABX0A5D6</accession>
<keyword evidence="8" id="KW-1185">Reference proteome</keyword>
<dbReference type="InterPro" id="IPR023765">
    <property type="entry name" value="SBP_5_CS"/>
</dbReference>
<proteinExistence type="inferred from homology"/>
<protein>
    <submittedName>
        <fullName evidence="7">Peptide ABC transporter substrate-binding protein</fullName>
    </submittedName>
</protein>
<comment type="similarity">
    <text evidence="2">Belongs to the bacterial solute-binding protein 5 family.</text>
</comment>
<evidence type="ECO:0000313" key="8">
    <source>
        <dbReference type="Proteomes" id="UP000743899"/>
    </source>
</evidence>
<name>A0ABX0A5D6_9BACI</name>
<dbReference type="PIRSF" id="PIRSF002741">
    <property type="entry name" value="MppA"/>
    <property type="match status" value="1"/>
</dbReference>
<dbReference type="PANTHER" id="PTHR30290">
    <property type="entry name" value="PERIPLASMIC BINDING COMPONENT OF ABC TRANSPORTER"/>
    <property type="match status" value="1"/>
</dbReference>
<feature type="domain" description="Solute-binding protein family 5" evidence="6">
    <location>
        <begin position="88"/>
        <end position="483"/>
    </location>
</feature>
<comment type="caution">
    <text evidence="7">The sequence shown here is derived from an EMBL/GenBank/DDBJ whole genome shotgun (WGS) entry which is preliminary data.</text>
</comment>
<organism evidence="7 8">
    <name type="scientific">Pallidibacillus pasinlerensis</name>
    <dbReference type="NCBI Taxonomy" id="2703818"/>
    <lineage>
        <taxon>Bacteria</taxon>
        <taxon>Bacillati</taxon>
        <taxon>Bacillota</taxon>
        <taxon>Bacilli</taxon>
        <taxon>Bacillales</taxon>
        <taxon>Bacillaceae</taxon>
        <taxon>Pallidibacillus</taxon>
    </lineage>
</organism>
<dbReference type="CDD" id="cd08504">
    <property type="entry name" value="PBP2_OppA"/>
    <property type="match status" value="1"/>
</dbReference>
<dbReference type="InterPro" id="IPR000914">
    <property type="entry name" value="SBP_5_dom"/>
</dbReference>
<reference evidence="7 8" key="1">
    <citation type="submission" date="2020-01" db="EMBL/GenBank/DDBJ databases">
        <title>A novel Bacillus sp. from Pasinler.</title>
        <authorList>
            <person name="Adiguzel A."/>
            <person name="Ay H."/>
            <person name="Baltaci M.O."/>
        </authorList>
    </citation>
    <scope>NUCLEOTIDE SEQUENCE [LARGE SCALE GENOMIC DNA]</scope>
    <source>
        <strain evidence="7 8">P1</strain>
    </source>
</reference>
<evidence type="ECO:0000259" key="6">
    <source>
        <dbReference type="Pfam" id="PF00496"/>
    </source>
</evidence>
<evidence type="ECO:0000313" key="7">
    <source>
        <dbReference type="EMBL" id="NCU18657.1"/>
    </source>
</evidence>
<dbReference type="Pfam" id="PF00496">
    <property type="entry name" value="SBP_bac_5"/>
    <property type="match status" value="1"/>
</dbReference>
<gene>
    <name evidence="7" type="ORF">GW534_13180</name>
</gene>
<dbReference type="Proteomes" id="UP000743899">
    <property type="component" value="Unassembled WGS sequence"/>
</dbReference>
<dbReference type="InterPro" id="IPR030678">
    <property type="entry name" value="Peptide/Ni-bd"/>
</dbReference>
<dbReference type="PANTHER" id="PTHR30290:SF10">
    <property type="entry name" value="PERIPLASMIC OLIGOPEPTIDE-BINDING PROTEIN-RELATED"/>
    <property type="match status" value="1"/>
</dbReference>
<dbReference type="Gene3D" id="3.10.105.10">
    <property type="entry name" value="Dipeptide-binding Protein, Domain 3"/>
    <property type="match status" value="1"/>
</dbReference>
<dbReference type="InterPro" id="IPR039424">
    <property type="entry name" value="SBP_5"/>
</dbReference>
<dbReference type="EMBL" id="JAACYS010000071">
    <property type="protein sequence ID" value="NCU18657.1"/>
    <property type="molecule type" value="Genomic_DNA"/>
</dbReference>
<dbReference type="PROSITE" id="PS51257">
    <property type="entry name" value="PROKAR_LIPOPROTEIN"/>
    <property type="match status" value="1"/>
</dbReference>
<evidence type="ECO:0000256" key="3">
    <source>
        <dbReference type="ARBA" id="ARBA00022448"/>
    </source>
</evidence>
<dbReference type="RefSeq" id="WP_161921487.1">
    <property type="nucleotide sequence ID" value="NZ_JAACYS010000071.1"/>
</dbReference>
<keyword evidence="3" id="KW-0813">Transport</keyword>
<dbReference type="SUPFAM" id="SSF53850">
    <property type="entry name" value="Periplasmic binding protein-like II"/>
    <property type="match status" value="1"/>
</dbReference>
<comment type="subcellular location">
    <subcellularLocation>
        <location evidence="1">Cell membrane</location>
        <topology evidence="1">Lipid-anchor</topology>
    </subcellularLocation>
</comment>